<dbReference type="Gene3D" id="3.30.200.20">
    <property type="entry name" value="Phosphorylase Kinase, domain 1"/>
    <property type="match status" value="1"/>
</dbReference>
<dbReference type="OrthoDB" id="21018at2759"/>
<evidence type="ECO:0000256" key="10">
    <source>
        <dbReference type="ARBA" id="ARBA00022840"/>
    </source>
</evidence>
<dbReference type="InterPro" id="IPR011009">
    <property type="entry name" value="Kinase-like_dom_sf"/>
</dbReference>
<dbReference type="EnsemblPlants" id="PNT74666">
    <property type="protein sequence ID" value="PNT74666"/>
    <property type="gene ID" value="BRADI_1g20067v3"/>
</dbReference>
<comment type="catalytic activity">
    <reaction evidence="11">
        <text>L-threonyl-[protein] + ATP = O-phospho-L-threonyl-[protein] + ADP + H(+)</text>
        <dbReference type="Rhea" id="RHEA:46608"/>
        <dbReference type="Rhea" id="RHEA-COMP:11060"/>
        <dbReference type="Rhea" id="RHEA-COMP:11605"/>
        <dbReference type="ChEBI" id="CHEBI:15378"/>
        <dbReference type="ChEBI" id="CHEBI:30013"/>
        <dbReference type="ChEBI" id="CHEBI:30616"/>
        <dbReference type="ChEBI" id="CHEBI:61977"/>
        <dbReference type="ChEBI" id="CHEBI:456216"/>
        <dbReference type="EC" id="2.7.11.1"/>
    </reaction>
</comment>
<feature type="compositionally biased region" description="Basic residues" evidence="13">
    <location>
        <begin position="46"/>
        <end position="66"/>
    </location>
</feature>
<evidence type="ECO:0000256" key="8">
    <source>
        <dbReference type="ARBA" id="ARBA00022741"/>
    </source>
</evidence>
<protein>
    <recommendedName>
        <fullName evidence="3">non-specific serine/threonine protein kinase</fullName>
        <ecNumber evidence="3">2.7.11.1</ecNumber>
    </recommendedName>
</protein>
<keyword evidence="6" id="KW-0723">Serine/threonine-protein kinase</keyword>
<dbReference type="PANTHER" id="PTHR24419:SF18">
    <property type="entry name" value="SERINE_THREONINE-PROTEIN KINASE HASPIN"/>
    <property type="match status" value="1"/>
</dbReference>
<evidence type="ECO:0000256" key="3">
    <source>
        <dbReference type="ARBA" id="ARBA00012513"/>
    </source>
</evidence>
<dbReference type="SUPFAM" id="SSF56112">
    <property type="entry name" value="Protein kinase-like (PK-like)"/>
    <property type="match status" value="1"/>
</dbReference>
<organism evidence="15">
    <name type="scientific">Brachypodium distachyon</name>
    <name type="common">Purple false brome</name>
    <name type="synonym">Trachynia distachya</name>
    <dbReference type="NCBI Taxonomy" id="15368"/>
    <lineage>
        <taxon>Eukaryota</taxon>
        <taxon>Viridiplantae</taxon>
        <taxon>Streptophyta</taxon>
        <taxon>Embryophyta</taxon>
        <taxon>Tracheophyta</taxon>
        <taxon>Spermatophyta</taxon>
        <taxon>Magnoliopsida</taxon>
        <taxon>Liliopsida</taxon>
        <taxon>Poales</taxon>
        <taxon>Poaceae</taxon>
        <taxon>BOP clade</taxon>
        <taxon>Pooideae</taxon>
        <taxon>Stipodae</taxon>
        <taxon>Brachypodieae</taxon>
        <taxon>Brachypodium</taxon>
    </lineage>
</organism>
<evidence type="ECO:0000256" key="5">
    <source>
        <dbReference type="ARBA" id="ARBA00022490"/>
    </source>
</evidence>
<dbReference type="InterPro" id="IPR000719">
    <property type="entry name" value="Prot_kinase_dom"/>
</dbReference>
<proteinExistence type="predicted"/>
<name>A0A2K2DK66_BRADI</name>
<dbReference type="GO" id="GO:0005634">
    <property type="term" value="C:nucleus"/>
    <property type="evidence" value="ECO:0000318"/>
    <property type="project" value="GO_Central"/>
</dbReference>
<feature type="domain" description="Protein kinase" evidence="14">
    <location>
        <begin position="367"/>
        <end position="695"/>
    </location>
</feature>
<comment type="subcellular location">
    <subcellularLocation>
        <location evidence="1">Chromosome</location>
    </subcellularLocation>
    <subcellularLocation>
        <location evidence="2">Cytoplasm</location>
    </subcellularLocation>
</comment>
<dbReference type="GO" id="GO:0005524">
    <property type="term" value="F:ATP binding"/>
    <property type="evidence" value="ECO:0007669"/>
    <property type="project" value="UniProtKB-KW"/>
</dbReference>
<dbReference type="GO" id="GO:0005694">
    <property type="term" value="C:chromosome"/>
    <property type="evidence" value="ECO:0007669"/>
    <property type="project" value="UniProtKB-SubCell"/>
</dbReference>
<accession>A0A2K2DK66</accession>
<dbReference type="EC" id="2.7.11.1" evidence="3"/>
<keyword evidence="4" id="KW-0158">Chromosome</keyword>
<dbReference type="Pfam" id="PF12330">
    <property type="entry name" value="Haspin_kinase"/>
    <property type="match status" value="1"/>
</dbReference>
<reference evidence="15" key="2">
    <citation type="submission" date="2017-06" db="EMBL/GenBank/DDBJ databases">
        <title>WGS assembly of Brachypodium distachyon.</title>
        <authorList>
            <consortium name="The International Brachypodium Initiative"/>
            <person name="Lucas S."/>
            <person name="Harmon-Smith M."/>
            <person name="Lail K."/>
            <person name="Tice H."/>
            <person name="Grimwood J."/>
            <person name="Bruce D."/>
            <person name="Barry K."/>
            <person name="Shu S."/>
            <person name="Lindquist E."/>
            <person name="Wang M."/>
            <person name="Pitluck S."/>
            <person name="Vogel J.P."/>
            <person name="Garvin D.F."/>
            <person name="Mockler T.C."/>
            <person name="Schmutz J."/>
            <person name="Rokhsar D."/>
            <person name="Bevan M.W."/>
        </authorList>
    </citation>
    <scope>NUCLEOTIDE SEQUENCE</scope>
    <source>
        <strain evidence="15">Bd21</strain>
    </source>
</reference>
<keyword evidence="10" id="KW-0067">ATP-binding</keyword>
<keyword evidence="9" id="KW-0418">Kinase</keyword>
<dbReference type="InterPro" id="IPR024604">
    <property type="entry name" value="GSG2_C"/>
</dbReference>
<keyword evidence="8" id="KW-0547">Nucleotide-binding</keyword>
<keyword evidence="7" id="KW-0808">Transferase</keyword>
<dbReference type="GO" id="GO:0072354">
    <property type="term" value="F:histone H3T3 kinase activity"/>
    <property type="evidence" value="ECO:0000318"/>
    <property type="project" value="GO_Central"/>
</dbReference>
<dbReference type="ExpressionAtlas" id="A0A2K2DK66">
    <property type="expression patterns" value="baseline"/>
</dbReference>
<reference evidence="16" key="3">
    <citation type="submission" date="2018-08" db="UniProtKB">
        <authorList>
            <consortium name="EnsemblPlants"/>
        </authorList>
    </citation>
    <scope>IDENTIFICATION</scope>
    <source>
        <strain evidence="16">cv. Bd21</strain>
    </source>
</reference>
<feature type="region of interest" description="Disordered" evidence="13">
    <location>
        <begin position="105"/>
        <end position="143"/>
    </location>
</feature>
<dbReference type="Proteomes" id="UP000008810">
    <property type="component" value="Chromosome 1"/>
</dbReference>
<dbReference type="PROSITE" id="PS50011">
    <property type="entry name" value="PROTEIN_KINASE_DOM"/>
    <property type="match status" value="1"/>
</dbReference>
<gene>
    <name evidence="16" type="primary">LOC100846250</name>
    <name evidence="15" type="ORF">BRADI_1g20067v3</name>
</gene>
<dbReference type="GO" id="GO:0035556">
    <property type="term" value="P:intracellular signal transduction"/>
    <property type="evidence" value="ECO:0000318"/>
    <property type="project" value="GO_Central"/>
</dbReference>
<feature type="region of interest" description="Disordered" evidence="13">
    <location>
        <begin position="156"/>
        <end position="186"/>
    </location>
</feature>
<feature type="compositionally biased region" description="Basic and acidic residues" evidence="13">
    <location>
        <begin position="105"/>
        <end position="121"/>
    </location>
</feature>
<sequence length="695" mass="77029">MSRPAAAAAAVARSRGPAAAAAAAATATAPMPCTRGTPVAATTTTARRKKAAPAAKHRAVRTRPRRPSFFPSSSSICTQGDPWSDIVASGGGGGGAARIGAVYERRRAREASRQRNSDPRDSFAGGENRPSFAPAPPKRSSWNRSLSIRGRESIFFAPGTNLQPQQKPSRALKRPPKPCNRVKNTMRGPLDLSKEKAYFEEVDAFELMEESPSPKNFATWASGMEQTIIVHDLSAILERWKISKIARCASSKPLFDIMETPLVPSVLSTCSTDCLKSCRTPEKDRYSGINPRRTLHSGYTNNSLVNIAGETSIVTSFSELDIKEEPVRTSIPSSNSEALTAFAQLLMVCKQSAPATFAEVFSTYCKLGSIVKLGEGTYGEAYRAGNSVCKVVPIDGELVVNGETQKKSEEILEEVLLCLTLNNLREDGADNEKENSCNGFIETKDFWVCQGRYDPSLVSAWENWDDKHRSENDHPKEFSNDQCYIIFVQADGGRDLEKFALLDYNEARSLLLQITTSLAVAESACEFEHRDLHWGNILLVRDEMPDKNHTMNITLQGKRMCARTFGLTVCIIDFTLSRINTGDAILFFDLSKDPVLFEGRKGDKQAETYRKMKRITNEYWEGSFPQTNVVWLVYLVDILLSKKYETCTSKDERELRSFKKRLSSYGSARDCLADSLFSDLLSEEEDSRPSAMPLL</sequence>
<dbReference type="GO" id="GO:0000278">
    <property type="term" value="P:mitotic cell cycle"/>
    <property type="evidence" value="ECO:0000318"/>
    <property type="project" value="GO_Central"/>
</dbReference>
<keyword evidence="17" id="KW-1185">Reference proteome</keyword>
<dbReference type="AlphaFoldDB" id="A0A2K2DK66"/>
<evidence type="ECO:0000256" key="11">
    <source>
        <dbReference type="ARBA" id="ARBA00047899"/>
    </source>
</evidence>
<reference evidence="15 16" key="1">
    <citation type="journal article" date="2010" name="Nature">
        <title>Genome sequencing and analysis of the model grass Brachypodium distachyon.</title>
        <authorList>
            <consortium name="International Brachypodium Initiative"/>
        </authorList>
    </citation>
    <scope>NUCLEOTIDE SEQUENCE [LARGE SCALE GENOMIC DNA]</scope>
    <source>
        <strain evidence="15">Bd21</strain>
        <strain evidence="16">cv. Bd21</strain>
    </source>
</reference>
<dbReference type="PANTHER" id="PTHR24419">
    <property type="entry name" value="INTERLEUKIN-1 RECEPTOR-ASSOCIATED KINASE"/>
    <property type="match status" value="1"/>
</dbReference>
<dbReference type="FunFam" id="3.30.200.20:FF:000605">
    <property type="entry name" value="Serine/threonine-protein kinase haspin-like protein"/>
    <property type="match status" value="1"/>
</dbReference>
<evidence type="ECO:0000313" key="15">
    <source>
        <dbReference type="EMBL" id="PNT74666.1"/>
    </source>
</evidence>
<evidence type="ECO:0000313" key="17">
    <source>
        <dbReference type="Proteomes" id="UP000008810"/>
    </source>
</evidence>
<evidence type="ECO:0000256" key="4">
    <source>
        <dbReference type="ARBA" id="ARBA00022454"/>
    </source>
</evidence>
<comment type="catalytic activity">
    <reaction evidence="12">
        <text>L-seryl-[protein] + ATP = O-phospho-L-seryl-[protein] + ADP + H(+)</text>
        <dbReference type="Rhea" id="RHEA:17989"/>
        <dbReference type="Rhea" id="RHEA-COMP:9863"/>
        <dbReference type="Rhea" id="RHEA-COMP:11604"/>
        <dbReference type="ChEBI" id="CHEBI:15378"/>
        <dbReference type="ChEBI" id="CHEBI:29999"/>
        <dbReference type="ChEBI" id="CHEBI:30616"/>
        <dbReference type="ChEBI" id="CHEBI:83421"/>
        <dbReference type="ChEBI" id="CHEBI:456216"/>
        <dbReference type="EC" id="2.7.11.1"/>
    </reaction>
</comment>
<dbReference type="Gene3D" id="1.10.510.10">
    <property type="entry name" value="Transferase(Phosphotransferase) domain 1"/>
    <property type="match status" value="1"/>
</dbReference>
<evidence type="ECO:0000256" key="12">
    <source>
        <dbReference type="ARBA" id="ARBA00048679"/>
    </source>
</evidence>
<feature type="compositionally biased region" description="Low complexity" evidence="13">
    <location>
        <begin position="34"/>
        <end position="45"/>
    </location>
</feature>
<dbReference type="GO" id="GO:0005737">
    <property type="term" value="C:cytoplasm"/>
    <property type="evidence" value="ECO:0000318"/>
    <property type="project" value="GO_Central"/>
</dbReference>
<dbReference type="Gramene" id="PNT74666">
    <property type="protein sequence ID" value="PNT74666"/>
    <property type="gene ID" value="BRADI_1g20067v3"/>
</dbReference>
<evidence type="ECO:0000256" key="2">
    <source>
        <dbReference type="ARBA" id="ARBA00004496"/>
    </source>
</evidence>
<evidence type="ECO:0000256" key="1">
    <source>
        <dbReference type="ARBA" id="ARBA00004286"/>
    </source>
</evidence>
<dbReference type="EMBL" id="CM000880">
    <property type="protein sequence ID" value="PNT74666.1"/>
    <property type="molecule type" value="Genomic_DNA"/>
</dbReference>
<evidence type="ECO:0000256" key="7">
    <source>
        <dbReference type="ARBA" id="ARBA00022679"/>
    </source>
</evidence>
<evidence type="ECO:0000256" key="9">
    <source>
        <dbReference type="ARBA" id="ARBA00022777"/>
    </source>
</evidence>
<dbReference type="FunFam" id="1.10.510.10:FF:000401">
    <property type="entry name" value="serine/threonine-protein kinase haspin"/>
    <property type="match status" value="1"/>
</dbReference>
<evidence type="ECO:0000259" key="14">
    <source>
        <dbReference type="PROSITE" id="PS50011"/>
    </source>
</evidence>
<evidence type="ECO:0000256" key="6">
    <source>
        <dbReference type="ARBA" id="ARBA00022527"/>
    </source>
</evidence>
<evidence type="ECO:0000313" key="16">
    <source>
        <dbReference type="EnsemblPlants" id="PNT74666"/>
    </source>
</evidence>
<dbReference type="SMART" id="SM01331">
    <property type="entry name" value="DUF3635"/>
    <property type="match status" value="1"/>
</dbReference>
<keyword evidence="5" id="KW-0963">Cytoplasm</keyword>
<feature type="region of interest" description="Disordered" evidence="13">
    <location>
        <begin position="34"/>
        <end position="76"/>
    </location>
</feature>
<evidence type="ECO:0000256" key="13">
    <source>
        <dbReference type="SAM" id="MobiDB-lite"/>
    </source>
</evidence>
<dbReference type="STRING" id="15368.A0A2K2DK66"/>